<dbReference type="EMBL" id="CAXAMN010027583">
    <property type="protein sequence ID" value="CAK9111664.1"/>
    <property type="molecule type" value="Genomic_DNA"/>
</dbReference>
<sequence>MSRLLESLPHLHRLRLRQSSMMSDRALYELLQTPQRLVLEIEPSYAMSSYVLDQLNPSFHSTSNLVEVQLLKPQLDEEETLWPDLSFNFGRCASHVYIGR</sequence>
<evidence type="ECO:0000313" key="2">
    <source>
        <dbReference type="Proteomes" id="UP001642484"/>
    </source>
</evidence>
<comment type="caution">
    <text evidence="1">The sequence shown here is derived from an EMBL/GenBank/DDBJ whole genome shotgun (WGS) entry which is preliminary data.</text>
</comment>
<organism evidence="1 2">
    <name type="scientific">Durusdinium trenchii</name>
    <dbReference type="NCBI Taxonomy" id="1381693"/>
    <lineage>
        <taxon>Eukaryota</taxon>
        <taxon>Sar</taxon>
        <taxon>Alveolata</taxon>
        <taxon>Dinophyceae</taxon>
        <taxon>Suessiales</taxon>
        <taxon>Symbiodiniaceae</taxon>
        <taxon>Durusdinium</taxon>
    </lineage>
</organism>
<dbReference type="Proteomes" id="UP001642484">
    <property type="component" value="Unassembled WGS sequence"/>
</dbReference>
<name>A0ABP0SHJ0_9DINO</name>
<accession>A0ABP0SHJ0</accession>
<protein>
    <submittedName>
        <fullName evidence="1">Uncharacterized protein</fullName>
    </submittedName>
</protein>
<gene>
    <name evidence="1" type="ORF">CCMP2556_LOCUS51813</name>
</gene>
<evidence type="ECO:0000313" key="1">
    <source>
        <dbReference type="EMBL" id="CAK9111664.1"/>
    </source>
</evidence>
<reference evidence="1 2" key="1">
    <citation type="submission" date="2024-02" db="EMBL/GenBank/DDBJ databases">
        <authorList>
            <person name="Chen Y."/>
            <person name="Shah S."/>
            <person name="Dougan E. K."/>
            <person name="Thang M."/>
            <person name="Chan C."/>
        </authorList>
    </citation>
    <scope>NUCLEOTIDE SEQUENCE [LARGE SCALE GENOMIC DNA]</scope>
</reference>
<keyword evidence="2" id="KW-1185">Reference proteome</keyword>
<proteinExistence type="predicted"/>